<evidence type="ECO:0000313" key="1">
    <source>
        <dbReference type="EMBL" id="GIM97939.1"/>
    </source>
</evidence>
<dbReference type="RefSeq" id="WP_213013558.1">
    <property type="nucleotide sequence ID" value="NZ_BOQN01000173.1"/>
</dbReference>
<protein>
    <submittedName>
        <fullName evidence="1">Uncharacterized protein</fullName>
    </submittedName>
</protein>
<accession>A0A919WCY9</accession>
<keyword evidence="2" id="KW-1185">Reference proteome</keyword>
<proteinExistence type="predicted"/>
<comment type="caution">
    <text evidence="1">The sequence shown here is derived from an EMBL/GenBank/DDBJ whole genome shotgun (WGS) entry which is preliminary data.</text>
</comment>
<evidence type="ECO:0000313" key="2">
    <source>
        <dbReference type="Proteomes" id="UP000677082"/>
    </source>
</evidence>
<organism evidence="1 2">
    <name type="scientific">Paractinoplanes toevensis</name>
    <dbReference type="NCBI Taxonomy" id="571911"/>
    <lineage>
        <taxon>Bacteria</taxon>
        <taxon>Bacillati</taxon>
        <taxon>Actinomycetota</taxon>
        <taxon>Actinomycetes</taxon>
        <taxon>Micromonosporales</taxon>
        <taxon>Micromonosporaceae</taxon>
        <taxon>Paractinoplanes</taxon>
    </lineage>
</organism>
<name>A0A919WCY9_9ACTN</name>
<reference evidence="1 2" key="1">
    <citation type="submission" date="2021-03" db="EMBL/GenBank/DDBJ databases">
        <title>Whole genome shotgun sequence of Actinoplanes toevensis NBRC 105298.</title>
        <authorList>
            <person name="Komaki H."/>
            <person name="Tamura T."/>
        </authorList>
    </citation>
    <scope>NUCLEOTIDE SEQUENCE [LARGE SCALE GENOMIC DNA]</scope>
    <source>
        <strain evidence="1 2">NBRC 105298</strain>
    </source>
</reference>
<gene>
    <name evidence="1" type="ORF">Ato02nite_097320</name>
</gene>
<dbReference type="EMBL" id="BOQN01000173">
    <property type="protein sequence ID" value="GIM97939.1"/>
    <property type="molecule type" value="Genomic_DNA"/>
</dbReference>
<sequence>MKTRAYKKSRIAYAQLADVRRRGRARRLRRLTLEAARRDRGARRRIREGRRRVDGRSRLAAATVQALAAAVIAVAPACHDEWIALCAALACLNVGVWAQAAARQAQDGGVVVLYACRRDCVVAAGRPSRSQRRRITNAAARTLR</sequence>
<dbReference type="AlphaFoldDB" id="A0A919WCY9"/>
<dbReference type="Proteomes" id="UP000677082">
    <property type="component" value="Unassembled WGS sequence"/>
</dbReference>